<organism evidence="1 2">
    <name type="scientific">Escherichia phage vB_EcoM_LMP25</name>
    <dbReference type="NCBI Taxonomy" id="2491663"/>
    <lineage>
        <taxon>Viruses</taxon>
        <taxon>Duplodnaviria</taxon>
        <taxon>Heunggongvirae</taxon>
        <taxon>Uroviricota</taxon>
        <taxon>Caudoviricetes</taxon>
        <taxon>Andersonviridae</taxon>
        <taxon>Ounavirinae</taxon>
        <taxon>Felixounavirus</taxon>
        <taxon>Felixounavirus LMP25</taxon>
    </lineage>
</organism>
<proteinExistence type="predicted"/>
<evidence type="ECO:0000313" key="1">
    <source>
        <dbReference type="EMBL" id="QBQ76292.1"/>
    </source>
</evidence>
<sequence length="82" mass="9469">MMNYFNIPDTCRLLTQEENLGKPFIYHMPDNTAKTYSYNVNRFTAYAAKNGYRLVTQKVMLVTIADEVPTVAVKLIFSKKVK</sequence>
<dbReference type="Proteomes" id="UP000309349">
    <property type="component" value="Segment"/>
</dbReference>
<protein>
    <submittedName>
        <fullName evidence="1">Uncharacterized protein</fullName>
    </submittedName>
</protein>
<evidence type="ECO:0000313" key="2">
    <source>
        <dbReference type="Proteomes" id="UP000309349"/>
    </source>
</evidence>
<keyword evidence="2" id="KW-1185">Reference proteome</keyword>
<accession>A0A482MT15</accession>
<reference evidence="1 2" key="1">
    <citation type="submission" date="2019-02" db="EMBL/GenBank/DDBJ databases">
        <title>Draft Escherichia bacteriophage genome sequences from raw wastewater.</title>
        <authorList>
            <person name="Keely S.P."/>
            <person name="Herrmann M.P."/>
            <person name="Korajkic A."/>
            <person name="Brinkman N.E."/>
            <person name="McMinn B.R."/>
            <person name="Fout G.S."/>
            <person name="Villegas E.N."/>
        </authorList>
    </citation>
    <scope>NUCLEOTIDE SEQUENCE [LARGE SCALE GENOMIC DNA]</scope>
</reference>
<name>A0A482MT15_9CAUD</name>
<dbReference type="EMBL" id="MK482688">
    <property type="protein sequence ID" value="QBQ76292.1"/>
    <property type="molecule type" value="Genomic_DNA"/>
</dbReference>